<protein>
    <recommendedName>
        <fullName evidence="2">P-type ATPase C-terminal domain-containing protein</fullName>
    </recommendedName>
</protein>
<feature type="domain" description="P-type ATPase C-terminal" evidence="2">
    <location>
        <begin position="2"/>
        <end position="73"/>
    </location>
</feature>
<organism evidence="3 4">
    <name type="scientific">Goodea atripinnis</name>
    <dbReference type="NCBI Taxonomy" id="208336"/>
    <lineage>
        <taxon>Eukaryota</taxon>
        <taxon>Metazoa</taxon>
        <taxon>Chordata</taxon>
        <taxon>Craniata</taxon>
        <taxon>Vertebrata</taxon>
        <taxon>Euteleostomi</taxon>
        <taxon>Actinopterygii</taxon>
        <taxon>Neopterygii</taxon>
        <taxon>Teleostei</taxon>
        <taxon>Neoteleostei</taxon>
        <taxon>Acanthomorphata</taxon>
        <taxon>Ovalentaria</taxon>
        <taxon>Atherinomorphae</taxon>
        <taxon>Cyprinodontiformes</taxon>
        <taxon>Goodeidae</taxon>
        <taxon>Goodea</taxon>
    </lineage>
</organism>
<keyword evidence="1" id="KW-0472">Membrane</keyword>
<dbReference type="Proteomes" id="UP001476798">
    <property type="component" value="Unassembled WGS sequence"/>
</dbReference>
<feature type="non-terminal residue" evidence="3">
    <location>
        <position position="1"/>
    </location>
</feature>
<accession>A0ABV0NB30</accession>
<comment type="caution">
    <text evidence="3">The sequence shown here is derived from an EMBL/GenBank/DDBJ whole genome shotgun (WGS) entry which is preliminary data.</text>
</comment>
<proteinExistence type="predicted"/>
<sequence length="77" mass="8656">SSLKLPELYKSGQKNELSSPTKLIIYLLYAVYTSLVLFFIPCGVFYNTAYDYQTMAVTVAMAATFTATIEVRITFSH</sequence>
<evidence type="ECO:0000313" key="3">
    <source>
        <dbReference type="EMBL" id="MEQ2168624.1"/>
    </source>
</evidence>
<evidence type="ECO:0000256" key="1">
    <source>
        <dbReference type="SAM" id="Phobius"/>
    </source>
</evidence>
<dbReference type="InterPro" id="IPR032630">
    <property type="entry name" value="P_typ_ATPase_c"/>
</dbReference>
<keyword evidence="1" id="KW-1133">Transmembrane helix</keyword>
<evidence type="ECO:0000259" key="2">
    <source>
        <dbReference type="Pfam" id="PF16212"/>
    </source>
</evidence>
<keyword evidence="1" id="KW-0812">Transmembrane</keyword>
<gene>
    <name evidence="3" type="ORF">GOODEAATRI_016678</name>
</gene>
<name>A0ABV0NB30_9TELE</name>
<feature type="transmembrane region" description="Helical" evidence="1">
    <location>
        <begin position="23"/>
        <end position="46"/>
    </location>
</feature>
<dbReference type="EMBL" id="JAHRIO010031290">
    <property type="protein sequence ID" value="MEQ2168624.1"/>
    <property type="molecule type" value="Genomic_DNA"/>
</dbReference>
<evidence type="ECO:0000313" key="4">
    <source>
        <dbReference type="Proteomes" id="UP001476798"/>
    </source>
</evidence>
<keyword evidence="4" id="KW-1185">Reference proteome</keyword>
<reference evidence="3 4" key="1">
    <citation type="submission" date="2021-06" db="EMBL/GenBank/DDBJ databases">
        <authorList>
            <person name="Palmer J.M."/>
        </authorList>
    </citation>
    <scope>NUCLEOTIDE SEQUENCE [LARGE SCALE GENOMIC DNA]</scope>
    <source>
        <strain evidence="3 4">GA_2019</strain>
        <tissue evidence="3">Muscle</tissue>
    </source>
</reference>
<dbReference type="Pfam" id="PF16212">
    <property type="entry name" value="PhoLip_ATPase_C"/>
    <property type="match status" value="1"/>
</dbReference>